<dbReference type="InterPro" id="IPR036709">
    <property type="entry name" value="Autotransporte_beta_dom_sf"/>
</dbReference>
<organism evidence="2 3">
    <name type="scientific">Fusobacterium ulcerans 12-1B</name>
    <dbReference type="NCBI Taxonomy" id="457404"/>
    <lineage>
        <taxon>Bacteria</taxon>
        <taxon>Fusobacteriati</taxon>
        <taxon>Fusobacteriota</taxon>
        <taxon>Fusobacteriia</taxon>
        <taxon>Fusobacteriales</taxon>
        <taxon>Fusobacteriaceae</taxon>
        <taxon>Fusobacterium</taxon>
    </lineage>
</organism>
<feature type="non-terminal residue" evidence="2">
    <location>
        <position position="1"/>
    </location>
</feature>
<dbReference type="SUPFAM" id="SSF103515">
    <property type="entry name" value="Autotransporter"/>
    <property type="match status" value="1"/>
</dbReference>
<sequence length="614" mass="65529">FTNTGTINVDNGGVGILVRNGAVAVNAVGGNINLGGTLASCGAVTIGMASYGAGATIINNGTITVNQGAGMLVGTGTIFENNGTIVVNNGVGIEGIGSTINAGHIVVNGGSAIGNGGLATAEIGSVTITPDGTIKINGNYTSIGGTLSTAGNIIVDGAYVDVTTGTPLFNANSVSGEVKLLPNFAATGNGISYEIDGFVNTAMGAITGTKLTPVTSPLFIAKVTDKGSLVIAKRPYADLVIGEQFDALHKGLDNILKNSGGSGRDAEILKGLNEYLEGLPADQFERETSLKLAETRGDIYATIQGRMQDINRAFDNSFYELESSYNMTKDSSKYSVIYTDGNYKDSTLGIDDYDYKVMGLLYMKEKEGTEYGSKYGYTVGFAGSKFDFDDGGSKEDVYSLRVGAHRVKNLSEEHKVSWLSRIELGYNRHIAKRKLNLQETFENKGEYNTYSVALDNRLTKVIYTDLSRQLDVYADLDLEYGKIDDFKESAGSKGGLEVQIKDNDYLSAQAGAGVKASQRIYAGNDISVKVTADVKYAYEFGDNYDGNKAKLKNGKEGYYSLITPEEREGKLTGKIGLTVEKANHMGVTFEVEAADEGHKKDSSIKYGVRFNYKF</sequence>
<proteinExistence type="predicted"/>
<dbReference type="PROSITE" id="PS51208">
    <property type="entry name" value="AUTOTRANSPORTER"/>
    <property type="match status" value="1"/>
</dbReference>
<protein>
    <recommendedName>
        <fullName evidence="1">Autotransporter domain-containing protein</fullName>
    </recommendedName>
</protein>
<comment type="caution">
    <text evidence="2">The sequence shown here is derived from an EMBL/GenBank/DDBJ whole genome shotgun (WGS) entry which is preliminary data.</text>
</comment>
<evidence type="ECO:0000313" key="3">
    <source>
        <dbReference type="Proteomes" id="UP000003233"/>
    </source>
</evidence>
<dbReference type="SMART" id="SM00869">
    <property type="entry name" value="Autotransporter"/>
    <property type="match status" value="1"/>
</dbReference>
<dbReference type="InterPro" id="IPR005546">
    <property type="entry name" value="Autotransporte_beta"/>
</dbReference>
<keyword evidence="3" id="KW-1185">Reference proteome</keyword>
<dbReference type="AlphaFoldDB" id="H1PZ99"/>
<dbReference type="Gene3D" id="2.40.128.130">
    <property type="entry name" value="Autotransporter beta-domain"/>
    <property type="match status" value="1"/>
</dbReference>
<evidence type="ECO:0000259" key="1">
    <source>
        <dbReference type="PROSITE" id="PS51208"/>
    </source>
</evidence>
<dbReference type="Pfam" id="PF03797">
    <property type="entry name" value="Autotransporter"/>
    <property type="match status" value="1"/>
</dbReference>
<dbReference type="Proteomes" id="UP000003233">
    <property type="component" value="Unassembled WGS sequence"/>
</dbReference>
<reference evidence="2 3" key="1">
    <citation type="submission" date="2012-07" db="EMBL/GenBank/DDBJ databases">
        <title>The Genome Sequence of Fusobacterium ulcerans 12_1B.</title>
        <authorList>
            <consortium name="The Broad Institute Genome Sequencing Platform"/>
            <person name="Earl A."/>
            <person name="Ward D."/>
            <person name="Feldgarden M."/>
            <person name="Gevers D."/>
            <person name="Strauss J."/>
            <person name="Ambrose C.E."/>
            <person name="Allen-Vercoe E."/>
            <person name="Walker B."/>
            <person name="Young S.K."/>
            <person name="Zeng Q."/>
            <person name="Gargeya S."/>
            <person name="Fitzgerald M."/>
            <person name="Haas B."/>
            <person name="Abouelleil A."/>
            <person name="Alvarado L."/>
            <person name="Arachchi H.M."/>
            <person name="Berlin A.M."/>
            <person name="Chapman S.B."/>
            <person name="Goldberg J."/>
            <person name="Griggs A."/>
            <person name="Gujja S."/>
            <person name="Hansen M."/>
            <person name="Howarth C."/>
            <person name="Imamovic A."/>
            <person name="Larimer J."/>
            <person name="McCowen C."/>
            <person name="Montmayeur A."/>
            <person name="Murphy C."/>
            <person name="Neiman D."/>
            <person name="Pearson M."/>
            <person name="Priest M."/>
            <person name="Roberts A."/>
            <person name="Saif S."/>
            <person name="Shea T."/>
            <person name="Sisk P."/>
            <person name="Sykes S."/>
            <person name="Wortman J."/>
            <person name="Nusbaum C."/>
            <person name="Birren B."/>
        </authorList>
    </citation>
    <scope>NUCLEOTIDE SEQUENCE [LARGE SCALE GENOMIC DNA]</scope>
    <source>
        <strain evidence="2 3">12_1B</strain>
    </source>
</reference>
<name>H1PZ99_9FUSO</name>
<dbReference type="PATRIC" id="fig|457404.5.peg.2360"/>
<dbReference type="RefSeq" id="WP_016361867.1">
    <property type="nucleotide sequence ID" value="NZ_KE161009.1"/>
</dbReference>
<dbReference type="HOGENOM" id="CLU_030853_0_0_0"/>
<gene>
    <name evidence="2" type="ORF">HMPREF0402_03742</name>
</gene>
<dbReference type="EMBL" id="AGWJ02000022">
    <property type="protein sequence ID" value="EHO75630.2"/>
    <property type="molecule type" value="Genomic_DNA"/>
</dbReference>
<evidence type="ECO:0000313" key="2">
    <source>
        <dbReference type="EMBL" id="EHO75630.2"/>
    </source>
</evidence>
<accession>H1PZ99</accession>
<feature type="domain" description="Autotransporter" evidence="1">
    <location>
        <begin position="326"/>
        <end position="614"/>
    </location>
</feature>